<comment type="caution">
    <text evidence="3">The sequence shown here is derived from an EMBL/GenBank/DDBJ whole genome shotgun (WGS) entry which is preliminary data.</text>
</comment>
<dbReference type="InterPro" id="IPR029479">
    <property type="entry name" value="Nitroreductase"/>
</dbReference>
<evidence type="ECO:0000313" key="3">
    <source>
        <dbReference type="EMBL" id="KAG6965261.1"/>
    </source>
</evidence>
<evidence type="ECO:0000313" key="4">
    <source>
        <dbReference type="Proteomes" id="UP000688947"/>
    </source>
</evidence>
<gene>
    <name evidence="3" type="ORF">JG687_00005531</name>
</gene>
<dbReference type="AlphaFoldDB" id="A0A8T1UQE6"/>
<dbReference type="OrthoDB" id="41362at2759"/>
<name>A0A8T1UQE6_9STRA</name>
<dbReference type="PANTHER" id="PTHR43543">
    <property type="entry name" value="MALONIC SEMIALDEHYDE REDUCTASE RUTE-RELATED"/>
    <property type="match status" value="1"/>
</dbReference>
<dbReference type="EMBL" id="JAENGZ010000209">
    <property type="protein sequence ID" value="KAG6965261.1"/>
    <property type="molecule type" value="Genomic_DNA"/>
</dbReference>
<organism evidence="3 4">
    <name type="scientific">Phytophthora cactorum</name>
    <dbReference type="NCBI Taxonomy" id="29920"/>
    <lineage>
        <taxon>Eukaryota</taxon>
        <taxon>Sar</taxon>
        <taxon>Stramenopiles</taxon>
        <taxon>Oomycota</taxon>
        <taxon>Peronosporomycetes</taxon>
        <taxon>Peronosporales</taxon>
        <taxon>Peronosporaceae</taxon>
        <taxon>Phytophthora</taxon>
    </lineage>
</organism>
<protein>
    <recommendedName>
        <fullName evidence="2">Nitroreductase domain-containing protein</fullName>
    </recommendedName>
</protein>
<accession>A0A8T1UQE6</accession>
<sequence>MQTTSSTGSAAPSPPHERLSPMSAPMPSFRPTISPNIAKRALHGGKRLCKEERCPSKDHGNGFCVSSVSFVKSSVSGVPSVAEWHVQAGVSSVGGPAQHCAGCFKQCLGLSYVTFEFQFTTTSKEIKMAEHLGAAIRERYACKAFLPESIPDETLQEILKLTQRSPSGFNTQSWVCIVLRTTEDRAALANAMIDANVRKVNEAPVVVVFAADCEPSKNVPRMQQLNRDNGAPDDFVNRIPALVEMFSGEHDPKVSTEAWAYKHDPKVSTEAWAYKQATFAAATFLYAAQVHGLATCPMEGFDQAGVKKVLNIPDRYSIPVVVALGHANPAAKPAKPSVRFPPTEVFFDGKFGQSTEELFAEK</sequence>
<dbReference type="PANTHER" id="PTHR43543:SF1">
    <property type="entry name" value="MALONIC SEMIALDEHYDE REDUCTASE RUTE-RELATED"/>
    <property type="match status" value="1"/>
</dbReference>
<dbReference type="Pfam" id="PF00881">
    <property type="entry name" value="Nitroreductase"/>
    <property type="match status" value="1"/>
</dbReference>
<dbReference type="Proteomes" id="UP000688947">
    <property type="component" value="Unassembled WGS sequence"/>
</dbReference>
<dbReference type="VEuPathDB" id="FungiDB:PC110_g12695"/>
<feature type="compositionally biased region" description="Low complexity" evidence="1">
    <location>
        <begin position="1"/>
        <end position="11"/>
    </location>
</feature>
<feature type="region of interest" description="Disordered" evidence="1">
    <location>
        <begin position="1"/>
        <end position="33"/>
    </location>
</feature>
<proteinExistence type="predicted"/>
<dbReference type="InterPro" id="IPR050461">
    <property type="entry name" value="Nitroreductase_HadB/RutE"/>
</dbReference>
<evidence type="ECO:0000259" key="2">
    <source>
        <dbReference type="Pfam" id="PF00881"/>
    </source>
</evidence>
<evidence type="ECO:0000256" key="1">
    <source>
        <dbReference type="SAM" id="MobiDB-lite"/>
    </source>
</evidence>
<reference evidence="3" key="1">
    <citation type="submission" date="2021-01" db="EMBL/GenBank/DDBJ databases">
        <title>Phytophthora aleatoria, a newly-described species from Pinus radiata is distinct from Phytophthora cactorum isolates based on comparative genomics.</title>
        <authorList>
            <person name="Mcdougal R."/>
            <person name="Panda P."/>
            <person name="Williams N."/>
            <person name="Studholme D.J."/>
        </authorList>
    </citation>
    <scope>NUCLEOTIDE SEQUENCE</scope>
    <source>
        <strain evidence="3">NZFS 3830</strain>
    </source>
</reference>
<feature type="domain" description="Nitroreductase" evidence="2">
    <location>
        <begin position="136"/>
        <end position="326"/>
    </location>
</feature>